<sequence>MQSVSNDKRKKEWILFKESGKTENKIEIEHWNRNDDKENSIQEGLKLKRCQGCNDEQKEQSRGCLLQRNFKSNKKAINKKLIRKTTTEQIKKELAISYLAIEPLEERMLKECIKGKE</sequence>
<name>A0ABM8W0L4_GIGMA</name>
<dbReference type="Proteomes" id="UP000789901">
    <property type="component" value="Unassembled WGS sequence"/>
</dbReference>
<dbReference type="EMBL" id="CAJVQB010000532">
    <property type="protein sequence ID" value="CAG8494232.1"/>
    <property type="molecule type" value="Genomic_DNA"/>
</dbReference>
<reference evidence="1 2" key="1">
    <citation type="submission" date="2021-06" db="EMBL/GenBank/DDBJ databases">
        <authorList>
            <person name="Kallberg Y."/>
            <person name="Tangrot J."/>
            <person name="Rosling A."/>
        </authorList>
    </citation>
    <scope>NUCLEOTIDE SEQUENCE [LARGE SCALE GENOMIC DNA]</scope>
    <source>
        <strain evidence="1 2">120-4 pot B 10/14</strain>
    </source>
</reference>
<comment type="caution">
    <text evidence="1">The sequence shown here is derived from an EMBL/GenBank/DDBJ whole genome shotgun (WGS) entry which is preliminary data.</text>
</comment>
<evidence type="ECO:0000313" key="1">
    <source>
        <dbReference type="EMBL" id="CAG8494232.1"/>
    </source>
</evidence>
<protein>
    <submittedName>
        <fullName evidence="1">11483_t:CDS:1</fullName>
    </submittedName>
</protein>
<feature type="non-terminal residue" evidence="1">
    <location>
        <position position="117"/>
    </location>
</feature>
<evidence type="ECO:0000313" key="2">
    <source>
        <dbReference type="Proteomes" id="UP000789901"/>
    </source>
</evidence>
<organism evidence="1 2">
    <name type="scientific">Gigaspora margarita</name>
    <dbReference type="NCBI Taxonomy" id="4874"/>
    <lineage>
        <taxon>Eukaryota</taxon>
        <taxon>Fungi</taxon>
        <taxon>Fungi incertae sedis</taxon>
        <taxon>Mucoromycota</taxon>
        <taxon>Glomeromycotina</taxon>
        <taxon>Glomeromycetes</taxon>
        <taxon>Diversisporales</taxon>
        <taxon>Gigasporaceae</taxon>
        <taxon>Gigaspora</taxon>
    </lineage>
</organism>
<keyword evidence="2" id="KW-1185">Reference proteome</keyword>
<gene>
    <name evidence="1" type="ORF">GMARGA_LOCUS1873</name>
</gene>
<accession>A0ABM8W0L4</accession>
<proteinExistence type="predicted"/>